<comment type="caution">
    <text evidence="3">The sequence shown here is derived from an EMBL/GenBank/DDBJ whole genome shotgun (WGS) entry which is preliminary data.</text>
</comment>
<organism evidence="3 4">
    <name type="scientific">Phytohabitans rumicis</name>
    <dbReference type="NCBI Taxonomy" id="1076125"/>
    <lineage>
        <taxon>Bacteria</taxon>
        <taxon>Bacillati</taxon>
        <taxon>Actinomycetota</taxon>
        <taxon>Actinomycetes</taxon>
        <taxon>Micromonosporales</taxon>
        <taxon>Micromonosporaceae</taxon>
    </lineage>
</organism>
<name>A0A6V8L0B7_9ACTN</name>
<keyword evidence="2" id="KW-0732">Signal</keyword>
<dbReference type="AlphaFoldDB" id="A0A6V8L0B7"/>
<feature type="region of interest" description="Disordered" evidence="1">
    <location>
        <begin position="87"/>
        <end position="148"/>
    </location>
</feature>
<feature type="signal peptide" evidence="2">
    <location>
        <begin position="1"/>
        <end position="31"/>
    </location>
</feature>
<feature type="region of interest" description="Disordered" evidence="1">
    <location>
        <begin position="32"/>
        <end position="54"/>
    </location>
</feature>
<reference evidence="3 4" key="2">
    <citation type="submission" date="2020-03" db="EMBL/GenBank/DDBJ databases">
        <authorList>
            <person name="Ichikawa N."/>
            <person name="Kimura A."/>
            <person name="Kitahashi Y."/>
            <person name="Uohara A."/>
        </authorList>
    </citation>
    <scope>NUCLEOTIDE SEQUENCE [LARGE SCALE GENOMIC DNA]</scope>
    <source>
        <strain evidence="3 4">NBRC 108638</strain>
    </source>
</reference>
<feature type="chain" id="PRO_5028967217" evidence="2">
    <location>
        <begin position="32"/>
        <end position="148"/>
    </location>
</feature>
<dbReference type="EMBL" id="BLPG01000001">
    <property type="protein sequence ID" value="GFJ87516.1"/>
    <property type="molecule type" value="Genomic_DNA"/>
</dbReference>
<protein>
    <submittedName>
        <fullName evidence="3">Uncharacterized protein</fullName>
    </submittedName>
</protein>
<evidence type="ECO:0000256" key="1">
    <source>
        <dbReference type="SAM" id="MobiDB-lite"/>
    </source>
</evidence>
<evidence type="ECO:0000256" key="2">
    <source>
        <dbReference type="SAM" id="SignalP"/>
    </source>
</evidence>
<evidence type="ECO:0000313" key="3">
    <source>
        <dbReference type="EMBL" id="GFJ87516.1"/>
    </source>
</evidence>
<keyword evidence="4" id="KW-1185">Reference proteome</keyword>
<accession>A0A6V8L0B7</accession>
<reference evidence="3 4" key="1">
    <citation type="submission" date="2020-03" db="EMBL/GenBank/DDBJ databases">
        <title>Whole genome shotgun sequence of Phytohabitans rumicis NBRC 108638.</title>
        <authorList>
            <person name="Komaki H."/>
            <person name="Tamura T."/>
        </authorList>
    </citation>
    <scope>NUCLEOTIDE SEQUENCE [LARGE SCALE GENOMIC DNA]</scope>
    <source>
        <strain evidence="3 4">NBRC 108638</strain>
    </source>
</reference>
<dbReference type="RefSeq" id="WP_246277668.1">
    <property type="nucleotide sequence ID" value="NZ_BLPG01000001.1"/>
</dbReference>
<evidence type="ECO:0000313" key="4">
    <source>
        <dbReference type="Proteomes" id="UP000482960"/>
    </source>
</evidence>
<gene>
    <name evidence="3" type="ORF">Prum_011580</name>
</gene>
<proteinExistence type="predicted"/>
<dbReference type="Proteomes" id="UP000482960">
    <property type="component" value="Unassembled WGS sequence"/>
</dbReference>
<sequence>MPLRRNTILSTAFGAALAATVMLLTTSIPSAAEKPAQRPKDSGAENLGDPDYGVCRGTDPDCYHDWGNFDPAADGHRVLVYSRTAGPRHAHLGPALPAGLNPPLTPPTPRRTRSSSWAPKTTSPSTGPRTSPNSPPRRGCSATTRSSS</sequence>
<feature type="compositionally biased region" description="Low complexity" evidence="1">
    <location>
        <begin position="114"/>
        <end position="138"/>
    </location>
</feature>